<dbReference type="GO" id="GO:0009847">
    <property type="term" value="P:spore germination"/>
    <property type="evidence" value="ECO:0007669"/>
    <property type="project" value="InterPro"/>
</dbReference>
<evidence type="ECO:0000256" key="1">
    <source>
        <dbReference type="ARBA" id="ARBA00005278"/>
    </source>
</evidence>
<dbReference type="GO" id="GO:0016020">
    <property type="term" value="C:membrane"/>
    <property type="evidence" value="ECO:0007669"/>
    <property type="project" value="InterPro"/>
</dbReference>
<gene>
    <name evidence="4" type="primary">gerBA_2</name>
    <name evidence="4" type="ORF">WY13_01158</name>
</gene>
<dbReference type="EMBL" id="LITT01000011">
    <property type="protein sequence ID" value="OAA90255.1"/>
    <property type="molecule type" value="Genomic_DNA"/>
</dbReference>
<dbReference type="Proteomes" id="UP000077407">
    <property type="component" value="Unassembled WGS sequence"/>
</dbReference>
<proteinExistence type="inferred from homology"/>
<evidence type="ECO:0000256" key="3">
    <source>
        <dbReference type="SAM" id="Phobius"/>
    </source>
</evidence>
<feature type="transmembrane region" description="Helical" evidence="3">
    <location>
        <begin position="376"/>
        <end position="394"/>
    </location>
</feature>
<reference evidence="4 5" key="1">
    <citation type="journal article" date="2015" name="Biotechnol. Bioeng.">
        <title>Genome sequence and phenotypic characterization of Caulobacter segnis.</title>
        <authorList>
            <person name="Patel S."/>
            <person name="Fletcher B."/>
            <person name="Scott D.C."/>
            <person name="Ely B."/>
        </authorList>
    </citation>
    <scope>NUCLEOTIDE SEQUENCE [LARGE SCALE GENOMIC DNA]</scope>
    <source>
        <strain evidence="4 5">ERI-2</strain>
    </source>
</reference>
<name>A0A162J4P6_9CLOT</name>
<dbReference type="InterPro" id="IPR004995">
    <property type="entry name" value="Spore_Ger"/>
</dbReference>
<comment type="similarity">
    <text evidence="1">Belongs to the GerABKA family.</text>
</comment>
<accession>A0A162J4P6</accession>
<dbReference type="PANTHER" id="PTHR22550:SF5">
    <property type="entry name" value="LEUCINE ZIPPER PROTEIN 4"/>
    <property type="match status" value="1"/>
</dbReference>
<dbReference type="Pfam" id="PF03323">
    <property type="entry name" value="GerA"/>
    <property type="match status" value="1"/>
</dbReference>
<dbReference type="PANTHER" id="PTHR22550">
    <property type="entry name" value="SPORE GERMINATION PROTEIN"/>
    <property type="match status" value="1"/>
</dbReference>
<keyword evidence="3" id="KW-1133">Transmembrane helix</keyword>
<dbReference type="PATRIC" id="fig|1538.10.peg.56"/>
<feature type="transmembrane region" description="Helical" evidence="3">
    <location>
        <begin position="326"/>
        <end position="344"/>
    </location>
</feature>
<evidence type="ECO:0000313" key="5">
    <source>
        <dbReference type="Proteomes" id="UP000077407"/>
    </source>
</evidence>
<protein>
    <submittedName>
        <fullName evidence="4">Spore germination protein B1</fullName>
    </submittedName>
</protein>
<sequence>MNLNNVLSKDIDININELGEKFKDCPDILSKKLILKGGIKGCFFYIKGFINFDLIQRDFIKPLLSIDIDNVSDKEILDYLPLFNTSLGYDINILVTSVLNGKTVFLMDKLNYAIICDLKKVEKRSISEPESEKNVRGPHVGFIENLDTNITLIRREIKDNDLKFKTVQVGSRTKQRVTVGYIQGIANPELLNTLLTKISKIDTDGLLAIGYIEQYITDSPNSPFPQYLPTERPDKVISALLEGRFAILMDGTPFALIVPVSFWSFFQALDDYSTKWMIGSFFRLIRLLSMIIAVILPSIYISITSFQYYLVPINLLEPLAISRTQVAFPPIVEALIMEFTIEIIREASIRLPTYISTTIAVTGGIIIGQAAVNAGIVSSLFIIIVAVTSIASYVSPVYDFGSALRLIRFMFLILASFFGIIGVLISTVLVIAHLLSLESLGQPYLMPIVPFKKKNIKDTIIRAPLDFMKIIPHISRPLKKKRGGK</sequence>
<organism evidence="4 5">
    <name type="scientific">Clostridium ljungdahlii</name>
    <dbReference type="NCBI Taxonomy" id="1538"/>
    <lineage>
        <taxon>Bacteria</taxon>
        <taxon>Bacillati</taxon>
        <taxon>Bacillota</taxon>
        <taxon>Clostridia</taxon>
        <taxon>Eubacteriales</taxon>
        <taxon>Clostridiaceae</taxon>
        <taxon>Clostridium</taxon>
    </lineage>
</organism>
<feature type="transmembrane region" description="Helical" evidence="3">
    <location>
        <begin position="351"/>
        <end position="370"/>
    </location>
</feature>
<dbReference type="AlphaFoldDB" id="A0A162J4P6"/>
<keyword evidence="2 3" id="KW-0472">Membrane</keyword>
<dbReference type="RefSeq" id="WP_063554724.1">
    <property type="nucleotide sequence ID" value="NZ_LITT01000011.1"/>
</dbReference>
<feature type="transmembrane region" description="Helical" evidence="3">
    <location>
        <begin position="287"/>
        <end position="306"/>
    </location>
</feature>
<feature type="transmembrane region" description="Helical" evidence="3">
    <location>
        <begin position="406"/>
        <end position="435"/>
    </location>
</feature>
<comment type="caution">
    <text evidence="4">The sequence shown here is derived from an EMBL/GenBank/DDBJ whole genome shotgun (WGS) entry which is preliminary data.</text>
</comment>
<keyword evidence="3" id="KW-0812">Transmembrane</keyword>
<feature type="transmembrane region" description="Helical" evidence="3">
    <location>
        <begin position="245"/>
        <end position="266"/>
    </location>
</feature>
<evidence type="ECO:0000313" key="4">
    <source>
        <dbReference type="EMBL" id="OAA90255.1"/>
    </source>
</evidence>
<dbReference type="InterPro" id="IPR050768">
    <property type="entry name" value="UPF0353/GerABKA_families"/>
</dbReference>
<dbReference type="PIRSF" id="PIRSF005690">
    <property type="entry name" value="GerBA"/>
    <property type="match status" value="1"/>
</dbReference>
<dbReference type="OrthoDB" id="9772630at2"/>
<evidence type="ECO:0000256" key="2">
    <source>
        <dbReference type="ARBA" id="ARBA00023136"/>
    </source>
</evidence>